<evidence type="ECO:0000313" key="3">
    <source>
        <dbReference type="EMBL" id="MFD2682843.1"/>
    </source>
</evidence>
<comment type="similarity">
    <text evidence="1">Belongs to the DprA/Smf family.</text>
</comment>
<dbReference type="InterPro" id="IPR003488">
    <property type="entry name" value="DprA"/>
</dbReference>
<dbReference type="PANTHER" id="PTHR43022">
    <property type="entry name" value="PROTEIN SMF"/>
    <property type="match status" value="1"/>
</dbReference>
<accession>A0ABW5RVX1</accession>
<dbReference type="InterPro" id="IPR057666">
    <property type="entry name" value="DrpA_SLOG"/>
</dbReference>
<name>A0ABW5RVX1_9BACI</name>
<reference evidence="4" key="1">
    <citation type="journal article" date="2019" name="Int. J. Syst. Evol. Microbiol.">
        <title>The Global Catalogue of Microorganisms (GCM) 10K type strain sequencing project: providing services to taxonomists for standard genome sequencing and annotation.</title>
        <authorList>
            <consortium name="The Broad Institute Genomics Platform"/>
            <consortium name="The Broad Institute Genome Sequencing Center for Infectious Disease"/>
            <person name="Wu L."/>
            <person name="Ma J."/>
        </authorList>
    </citation>
    <scope>NUCLEOTIDE SEQUENCE [LARGE SCALE GENOMIC DNA]</scope>
    <source>
        <strain evidence="4">KCTC 3913</strain>
    </source>
</reference>
<proteinExistence type="inferred from homology"/>
<dbReference type="Pfam" id="PF02481">
    <property type="entry name" value="DNA_processg_A"/>
    <property type="match status" value="1"/>
</dbReference>
<organism evidence="3 4">
    <name type="scientific">Bacillus seohaeanensis</name>
    <dbReference type="NCBI Taxonomy" id="284580"/>
    <lineage>
        <taxon>Bacteria</taxon>
        <taxon>Bacillati</taxon>
        <taxon>Bacillota</taxon>
        <taxon>Bacilli</taxon>
        <taxon>Bacillales</taxon>
        <taxon>Bacillaceae</taxon>
        <taxon>Bacillus</taxon>
    </lineage>
</organism>
<evidence type="ECO:0000256" key="1">
    <source>
        <dbReference type="ARBA" id="ARBA00006525"/>
    </source>
</evidence>
<dbReference type="RefSeq" id="WP_377937520.1">
    <property type="nucleotide sequence ID" value="NZ_JBHUMF010000031.1"/>
</dbReference>
<keyword evidence="4" id="KW-1185">Reference proteome</keyword>
<dbReference type="SUPFAM" id="SSF102405">
    <property type="entry name" value="MCP/YpsA-like"/>
    <property type="match status" value="1"/>
</dbReference>
<sequence>MKENRLVLFHLKHCKGVGWKGISSLRYTLPQLSDVFDLSPKELQTILHLSNQNFSKFYRDLHQIDSTSLLSDYEQKNIKWISVEDKNYPSLLKEVYDPPHILFLKGNGRLLDNKKMAIIGSRGANDYTEKALLKFIPSLVNKDITIVSGMAKGADTVAHKLTISFKGNTIGVIGGGFDFIYPKENESLASYMMHNQLLVSEFPPNTRPQKWHFPLRNRIISGLSNAVLVTQAKERSGTLITTDYALEEGRDILVLPGSIFDELSGGTNRLIQQGAKLVLSAEDILSELQV</sequence>
<dbReference type="Proteomes" id="UP001597506">
    <property type="component" value="Unassembled WGS sequence"/>
</dbReference>
<dbReference type="Gene3D" id="3.40.50.450">
    <property type="match status" value="1"/>
</dbReference>
<feature type="domain" description="Smf/DprA SLOG" evidence="2">
    <location>
        <begin position="80"/>
        <end position="288"/>
    </location>
</feature>
<dbReference type="PANTHER" id="PTHR43022:SF1">
    <property type="entry name" value="PROTEIN SMF"/>
    <property type="match status" value="1"/>
</dbReference>
<gene>
    <name evidence="3" type="primary">dprA</name>
    <name evidence="3" type="ORF">ACFSUL_19050</name>
</gene>
<evidence type="ECO:0000313" key="4">
    <source>
        <dbReference type="Proteomes" id="UP001597506"/>
    </source>
</evidence>
<protein>
    <submittedName>
        <fullName evidence="3">DNA-processing protein DprA</fullName>
    </submittedName>
</protein>
<comment type="caution">
    <text evidence="3">The sequence shown here is derived from an EMBL/GenBank/DDBJ whole genome shotgun (WGS) entry which is preliminary data.</text>
</comment>
<dbReference type="NCBIfam" id="TIGR00732">
    <property type="entry name" value="dprA"/>
    <property type="match status" value="1"/>
</dbReference>
<evidence type="ECO:0000259" key="2">
    <source>
        <dbReference type="Pfam" id="PF02481"/>
    </source>
</evidence>
<dbReference type="EMBL" id="JBHUMF010000031">
    <property type="protein sequence ID" value="MFD2682843.1"/>
    <property type="molecule type" value="Genomic_DNA"/>
</dbReference>